<accession>A0A2A5T151</accession>
<keyword evidence="2" id="KW-1185">Reference proteome</keyword>
<proteinExistence type="predicted"/>
<sequence length="88" mass="10420">MNKLDCFFTEIDNSYQVFLPTLEKNQILGVKTRDKSSRLSISEVITIIVSFHQSGFCNFKRYYIQYIYLHLTGEFPDLVSYTQMHKLI</sequence>
<evidence type="ECO:0000313" key="1">
    <source>
        <dbReference type="EMBL" id="PCS21884.1"/>
    </source>
</evidence>
<reference evidence="2" key="1">
    <citation type="submission" date="2017-04" db="EMBL/GenBank/DDBJ databases">
        <title>Genome evolution of the luminous symbionts of deep sea anglerfish.</title>
        <authorList>
            <person name="Hendry T.A."/>
        </authorList>
    </citation>
    <scope>NUCLEOTIDE SEQUENCE [LARGE SCALE GENOMIC DNA]</scope>
</reference>
<comment type="caution">
    <text evidence="1">The sequence shown here is derived from an EMBL/GenBank/DDBJ whole genome shotgun (WGS) entry which is preliminary data.</text>
</comment>
<dbReference type="Proteomes" id="UP000219020">
    <property type="component" value="Unassembled WGS sequence"/>
</dbReference>
<organism evidence="1 2">
    <name type="scientific">Candidatus Enterovibrio escicola</name>
    <dbReference type="NCBI Taxonomy" id="1927127"/>
    <lineage>
        <taxon>Bacteria</taxon>
        <taxon>Pseudomonadati</taxon>
        <taxon>Pseudomonadota</taxon>
        <taxon>Gammaproteobacteria</taxon>
        <taxon>Vibrionales</taxon>
        <taxon>Vibrionaceae</taxon>
        <taxon>Enterovibrio</taxon>
    </lineage>
</organism>
<evidence type="ECO:0000313" key="2">
    <source>
        <dbReference type="Proteomes" id="UP000219020"/>
    </source>
</evidence>
<gene>
    <name evidence="1" type="ORF">BTN49_2349</name>
</gene>
<dbReference type="RefSeq" id="WP_097356886.1">
    <property type="nucleotide sequence ID" value="NZ_CAWNJE010000037.1"/>
</dbReference>
<dbReference type="EMBL" id="NBYY01000028">
    <property type="protein sequence ID" value="PCS21884.1"/>
    <property type="molecule type" value="Genomic_DNA"/>
</dbReference>
<protein>
    <submittedName>
        <fullName evidence="1">Mobile element protein</fullName>
    </submittedName>
</protein>
<dbReference type="AlphaFoldDB" id="A0A2A5T151"/>
<dbReference type="GeneID" id="66952140"/>
<name>A0A2A5T151_9GAMM</name>